<name>A0A2U2AMY0_9GAMM</name>
<evidence type="ECO:0000256" key="1">
    <source>
        <dbReference type="SAM" id="Coils"/>
    </source>
</evidence>
<gene>
    <name evidence="2" type="ORF">DC082_03305</name>
</gene>
<proteinExistence type="predicted"/>
<dbReference type="Proteomes" id="UP000244948">
    <property type="component" value="Unassembled WGS sequence"/>
</dbReference>
<reference evidence="2 3" key="1">
    <citation type="journal article" date="2018" name="Genome Announc.">
        <title>Ignatzschineria cameli sp. nov., isolated from necrotic foot tissue of dromedaries (Camelus dromedarius) and associated maggots (Wohlfahrtia species) in Dubai.</title>
        <authorList>
            <person name="Tsang C.C."/>
            <person name="Tang J.Y."/>
            <person name="Fong J.Y."/>
            <person name="Kinne J."/>
            <person name="Lee H.H."/>
            <person name="Joseph M."/>
            <person name="Jose S."/>
            <person name="Schuster R.K."/>
            <person name="Tang Y."/>
            <person name="Sivakumar S."/>
            <person name="Chen J.H."/>
            <person name="Teng J.L."/>
            <person name="Lau S.K."/>
            <person name="Wernery U."/>
            <person name="Woo P.C."/>
        </authorList>
    </citation>
    <scope>NUCLEOTIDE SEQUENCE [LARGE SCALE GENOMIC DNA]</scope>
    <source>
        <strain evidence="2 3">KCTC 22643</strain>
    </source>
</reference>
<dbReference type="PROSITE" id="PS51257">
    <property type="entry name" value="PROKAR_LIPOPROTEIN"/>
    <property type="match status" value="1"/>
</dbReference>
<sequence>MKKIVLLGFISALLVACTPKDEDYYFKHLDKAEEKAKSCNSQLEKILMAGKDEKALAKLKADTECQAAFDALNKQKEIEREKERAERELKRQQELEAKQKATKEAKNRISQSLIDKDWDEIITEYLKQKECNSLAQRNTPECMAWKEIHEEAFKEGEDQLSKENFEALTEQQATYCNLDKRPGSACDVWQKSWNTQNAAIVNQFINDDQRFVETYNQCYDTMEKIRQSDEGRRVKTQLEREVTGSYPCYQIKEAYSKRGLGSGWNIFTKRISL</sequence>
<organism evidence="2 3">
    <name type="scientific">Ignatzschineria indica</name>
    <dbReference type="NCBI Taxonomy" id="472583"/>
    <lineage>
        <taxon>Bacteria</taxon>
        <taxon>Pseudomonadati</taxon>
        <taxon>Pseudomonadota</taxon>
        <taxon>Gammaproteobacteria</taxon>
        <taxon>Cardiobacteriales</taxon>
        <taxon>Ignatzschineriaceae</taxon>
        <taxon>Ignatzschineria</taxon>
    </lineage>
</organism>
<keyword evidence="3" id="KW-1185">Reference proteome</keyword>
<keyword evidence="1" id="KW-0175">Coiled coil</keyword>
<dbReference type="AlphaFoldDB" id="A0A2U2AMY0"/>
<comment type="caution">
    <text evidence="2">The sequence shown here is derived from an EMBL/GenBank/DDBJ whole genome shotgun (WGS) entry which is preliminary data.</text>
</comment>
<evidence type="ECO:0000313" key="3">
    <source>
        <dbReference type="Proteomes" id="UP000244948"/>
    </source>
</evidence>
<feature type="coiled-coil region" evidence="1">
    <location>
        <begin position="29"/>
        <end position="102"/>
    </location>
</feature>
<protein>
    <submittedName>
        <fullName evidence="2">Uncharacterized protein</fullName>
    </submittedName>
</protein>
<evidence type="ECO:0000313" key="2">
    <source>
        <dbReference type="EMBL" id="PWD84574.1"/>
    </source>
</evidence>
<accession>A0A2U2AMY0</accession>
<dbReference type="RefSeq" id="WP_109235741.1">
    <property type="nucleotide sequence ID" value="NZ_BMXZ01000001.1"/>
</dbReference>
<dbReference type="EMBL" id="QEWR01000002">
    <property type="protein sequence ID" value="PWD84574.1"/>
    <property type="molecule type" value="Genomic_DNA"/>
</dbReference>